<dbReference type="Proteomes" id="UP000322976">
    <property type="component" value="Unassembled WGS sequence"/>
</dbReference>
<evidence type="ECO:0000313" key="2">
    <source>
        <dbReference type="EMBL" id="TZE82869.1"/>
    </source>
</evidence>
<protein>
    <submittedName>
        <fullName evidence="2">DUF3794 domain-containing protein</fullName>
    </submittedName>
</protein>
<proteinExistence type="predicted"/>
<feature type="domain" description="LysM" evidence="1">
    <location>
        <begin position="466"/>
        <end position="515"/>
    </location>
</feature>
<dbReference type="PROSITE" id="PS51782">
    <property type="entry name" value="LYSM"/>
    <property type="match status" value="1"/>
</dbReference>
<keyword evidence="3" id="KW-1185">Reference proteome</keyword>
<dbReference type="Gene3D" id="3.10.350.10">
    <property type="entry name" value="LysM domain"/>
    <property type="match status" value="1"/>
</dbReference>
<reference evidence="2 3" key="1">
    <citation type="submission" date="2019-08" db="EMBL/GenBank/DDBJ databases">
        <title>Calorimonas adulescens gen. nov., sp. nov., an anaerobic thermophilic bacterium from Sakhalin hot spring.</title>
        <authorList>
            <person name="Khomyakova M.A."/>
            <person name="Merkel A.Y."/>
            <person name="Novikov A."/>
            <person name="Bonch-Osmolovskaya E.A."/>
            <person name="Slobodkin A.I."/>
        </authorList>
    </citation>
    <scope>NUCLEOTIDE SEQUENCE [LARGE SCALE GENOMIC DNA]</scope>
    <source>
        <strain evidence="2 3">A05MB</strain>
    </source>
</reference>
<dbReference type="Pfam" id="PF12673">
    <property type="entry name" value="SipL"/>
    <property type="match status" value="3"/>
</dbReference>
<dbReference type="EMBL" id="VTPS01000003">
    <property type="protein sequence ID" value="TZE82869.1"/>
    <property type="molecule type" value="Genomic_DNA"/>
</dbReference>
<accession>A0A5D8QFA1</accession>
<dbReference type="InterPro" id="IPR024300">
    <property type="entry name" value="SipL_SPOCS_dom"/>
</dbReference>
<organism evidence="2 3">
    <name type="scientific">Calorimonas adulescens</name>
    <dbReference type="NCBI Taxonomy" id="2606906"/>
    <lineage>
        <taxon>Bacteria</taxon>
        <taxon>Bacillati</taxon>
        <taxon>Bacillota</taxon>
        <taxon>Clostridia</taxon>
        <taxon>Thermoanaerobacterales</taxon>
        <taxon>Thermoanaerobacteraceae</taxon>
        <taxon>Calorimonas</taxon>
    </lineage>
</organism>
<sequence length="515" mass="57836">MRNAWEGILMSIDAVSDAIKLDRLIKKWDVQVMATSDVLVPDVKPDVEEIIGVDCKLIIDDGEVANGRILIEGRVLTRVLYATAQEDRPVAGMDAVIEFSHYFDATDVDEDVTVRARGYVEHTDCDVINSRKLQLKHVINLSLSIGKEESINAVTSIELDDVMCKNSGIRARHMVGEGSSETIVREDINLGEDVVVRDILYSDVTVTNLGMQLSDNKVLVEGTLSVDLIYLEDTEGVKYDSYSTELGFTHYVDVDGVQAYMFPEVECVVEEVSADPKDSGTVNIEAVLNVRVKVYEEEEKTLIVDAYSLSRNIRGNQGSFAVLSEAFRSNTQLSLRDTVELSRDAKHILLVRGQAQAGEYEFSGNRLYIDGLLLVRVYYITESGLACDMAEMPFRHVVDSDELKDDDKLDVRFNVSHIAYTLNGNAVDIRYTVDCNLKVYRENRFIYLLSVEESDEETLPEPASITVYVVGKGETLWDVAKRYRTTIEKIKGINELEEEILNEGDKLLILKEIKP</sequence>
<dbReference type="InterPro" id="IPR036779">
    <property type="entry name" value="LysM_dom_sf"/>
</dbReference>
<dbReference type="InterPro" id="IPR018392">
    <property type="entry name" value="LysM"/>
</dbReference>
<name>A0A5D8QFA1_9THEO</name>
<dbReference type="CDD" id="cd00118">
    <property type="entry name" value="LysM"/>
    <property type="match status" value="1"/>
</dbReference>
<gene>
    <name evidence="2" type="ORF">FWJ32_02635</name>
</gene>
<dbReference type="SMART" id="SM00257">
    <property type="entry name" value="LysM"/>
    <property type="match status" value="1"/>
</dbReference>
<comment type="caution">
    <text evidence="2">The sequence shown here is derived from an EMBL/GenBank/DDBJ whole genome shotgun (WGS) entry which is preliminary data.</text>
</comment>
<dbReference type="SUPFAM" id="SSF54106">
    <property type="entry name" value="LysM domain"/>
    <property type="match status" value="1"/>
</dbReference>
<dbReference type="Pfam" id="PF01476">
    <property type="entry name" value="LysM"/>
    <property type="match status" value="1"/>
</dbReference>
<evidence type="ECO:0000313" key="3">
    <source>
        <dbReference type="Proteomes" id="UP000322976"/>
    </source>
</evidence>
<dbReference type="AlphaFoldDB" id="A0A5D8QFA1"/>
<evidence type="ECO:0000259" key="1">
    <source>
        <dbReference type="PROSITE" id="PS51782"/>
    </source>
</evidence>